<evidence type="ECO:0000256" key="2">
    <source>
        <dbReference type="SAM" id="SignalP"/>
    </source>
</evidence>
<sequence length="127" mass="13842">MYIYLLLLQLLRCCLTITSINLCCLICVGVVHAALCCTLLTSSTCLNCVYIMSLLPQSAWFHACIVGRVSLVPFHFLSLILACLLQCMFSMFGSPLVGISFTLPPELVHTVQRTAQHNSLVCSGLGS</sequence>
<keyword evidence="2" id="KW-0732">Signal</keyword>
<proteinExistence type="predicted"/>
<dbReference type="RefSeq" id="XP_009167633.1">
    <property type="nucleotide sequence ID" value="XM_009169369.1"/>
</dbReference>
<reference evidence="3 4" key="1">
    <citation type="submission" date="2013-11" db="EMBL/GenBank/DDBJ databases">
        <title>Opisthorchis viverrini - life in the bile duct.</title>
        <authorList>
            <person name="Young N.D."/>
            <person name="Nagarajan N."/>
            <person name="Lin S.J."/>
            <person name="Korhonen P.K."/>
            <person name="Jex A.R."/>
            <person name="Hall R.S."/>
            <person name="Safavi-Hemami H."/>
            <person name="Kaewkong W."/>
            <person name="Bertrand D."/>
            <person name="Gao S."/>
            <person name="Seet Q."/>
            <person name="Wongkham S."/>
            <person name="Teh B.T."/>
            <person name="Wongkham C."/>
            <person name="Intapan P.M."/>
            <person name="Maleewong W."/>
            <person name="Yang X."/>
            <person name="Hu M."/>
            <person name="Wang Z."/>
            <person name="Hofmann A."/>
            <person name="Sternberg P.W."/>
            <person name="Tan P."/>
            <person name="Wang J."/>
            <person name="Gasser R.B."/>
        </authorList>
    </citation>
    <scope>NUCLEOTIDE SEQUENCE [LARGE SCALE GENOMIC DNA]</scope>
</reference>
<feature type="chain" id="PRO_5001705571" evidence="2">
    <location>
        <begin position="17"/>
        <end position="127"/>
    </location>
</feature>
<feature type="transmembrane region" description="Helical" evidence="1">
    <location>
        <begin position="59"/>
        <end position="85"/>
    </location>
</feature>
<dbReference type="CTD" id="20318776"/>
<evidence type="ECO:0000313" key="4">
    <source>
        <dbReference type="Proteomes" id="UP000054324"/>
    </source>
</evidence>
<evidence type="ECO:0000256" key="1">
    <source>
        <dbReference type="SAM" id="Phobius"/>
    </source>
</evidence>
<name>A0A074ZZE8_OPIVI</name>
<dbReference type="GeneID" id="20318776"/>
<dbReference type="KEGG" id="ovi:T265_04594"/>
<evidence type="ECO:0000313" key="3">
    <source>
        <dbReference type="EMBL" id="KER28645.1"/>
    </source>
</evidence>
<dbReference type="EMBL" id="KL596695">
    <property type="protein sequence ID" value="KER28645.1"/>
    <property type="molecule type" value="Genomic_DNA"/>
</dbReference>
<organism evidence="3 4">
    <name type="scientific">Opisthorchis viverrini</name>
    <name type="common">Southeast Asian liver fluke</name>
    <dbReference type="NCBI Taxonomy" id="6198"/>
    <lineage>
        <taxon>Eukaryota</taxon>
        <taxon>Metazoa</taxon>
        <taxon>Spiralia</taxon>
        <taxon>Lophotrochozoa</taxon>
        <taxon>Platyhelminthes</taxon>
        <taxon>Trematoda</taxon>
        <taxon>Digenea</taxon>
        <taxon>Opisthorchiida</taxon>
        <taxon>Opisthorchiata</taxon>
        <taxon>Opisthorchiidae</taxon>
        <taxon>Opisthorchis</taxon>
    </lineage>
</organism>
<keyword evidence="1" id="KW-0472">Membrane</keyword>
<keyword evidence="1" id="KW-0812">Transmembrane</keyword>
<feature type="signal peptide" evidence="2">
    <location>
        <begin position="1"/>
        <end position="16"/>
    </location>
</feature>
<gene>
    <name evidence="3" type="ORF">T265_04594</name>
</gene>
<keyword evidence="1" id="KW-1133">Transmembrane helix</keyword>
<protein>
    <submittedName>
        <fullName evidence="3">Uncharacterized protein</fullName>
    </submittedName>
</protein>
<dbReference type="Proteomes" id="UP000054324">
    <property type="component" value="Unassembled WGS sequence"/>
</dbReference>
<accession>A0A074ZZE8</accession>
<dbReference type="AlphaFoldDB" id="A0A074ZZE8"/>
<keyword evidence="4" id="KW-1185">Reference proteome</keyword>